<name>A0A0D0H2X7_9MICO</name>
<keyword evidence="1 2" id="KW-0238">DNA-binding</keyword>
<dbReference type="EMBL" id="JXSQ01000034">
    <property type="protein sequence ID" value="KIP51490.1"/>
    <property type="molecule type" value="Genomic_DNA"/>
</dbReference>
<dbReference type="InterPro" id="IPR011010">
    <property type="entry name" value="DNA_brk_join_enz"/>
</dbReference>
<dbReference type="Proteomes" id="UP000032120">
    <property type="component" value="Unassembled WGS sequence"/>
</dbReference>
<sequence length="145" mass="17110">MVRKNGEYLGSKVFDLKRDAESYERKLLEENADGIDVRQASRKLSEYVSDFHEYRVLMNRVSEATRETDVHLFKRVPTWFLNLRLKDVKTHHVERVLAEDAREHNRKEGGIIRYRTTLSAFFTYLMDNRQIITRNPARRAAIPGA</sequence>
<accession>A0A0D0H2X7</accession>
<protein>
    <recommendedName>
        <fullName evidence="3">Core-binding (CB) domain-containing protein</fullName>
    </recommendedName>
</protein>
<evidence type="ECO:0000256" key="2">
    <source>
        <dbReference type="PROSITE-ProRule" id="PRU01248"/>
    </source>
</evidence>
<reference evidence="4 5" key="1">
    <citation type="submission" date="2015-01" db="EMBL/GenBank/DDBJ databases">
        <title>Draft genome sequence of Leucobacter komagatae strain VKM ST2845.</title>
        <authorList>
            <person name="Karlyshev A.V."/>
            <person name="Kudryashova E.B."/>
        </authorList>
    </citation>
    <scope>NUCLEOTIDE SEQUENCE [LARGE SCALE GENOMIC DNA]</scope>
    <source>
        <strain evidence="4 5">VKM ST2845</strain>
    </source>
</reference>
<dbReference type="SUPFAM" id="SSF56349">
    <property type="entry name" value="DNA breaking-rejoining enzymes"/>
    <property type="match status" value="1"/>
</dbReference>
<dbReference type="InterPro" id="IPR010998">
    <property type="entry name" value="Integrase_recombinase_N"/>
</dbReference>
<dbReference type="AlphaFoldDB" id="A0A0D0H2X7"/>
<dbReference type="PROSITE" id="PS51900">
    <property type="entry name" value="CB"/>
    <property type="match status" value="1"/>
</dbReference>
<comment type="caution">
    <text evidence="4">The sequence shown here is derived from an EMBL/GenBank/DDBJ whole genome shotgun (WGS) entry which is preliminary data.</text>
</comment>
<evidence type="ECO:0000313" key="5">
    <source>
        <dbReference type="Proteomes" id="UP000032120"/>
    </source>
</evidence>
<organism evidence="4 5">
    <name type="scientific">Leucobacter komagatae</name>
    <dbReference type="NCBI Taxonomy" id="55969"/>
    <lineage>
        <taxon>Bacteria</taxon>
        <taxon>Bacillati</taxon>
        <taxon>Actinomycetota</taxon>
        <taxon>Actinomycetes</taxon>
        <taxon>Micrococcales</taxon>
        <taxon>Microbacteriaceae</taxon>
        <taxon>Leucobacter</taxon>
    </lineage>
</organism>
<feature type="domain" description="Core-binding (CB)" evidence="3">
    <location>
        <begin position="42"/>
        <end position="126"/>
    </location>
</feature>
<dbReference type="GO" id="GO:0003677">
    <property type="term" value="F:DNA binding"/>
    <property type="evidence" value="ECO:0007669"/>
    <property type="project" value="UniProtKB-UniRule"/>
</dbReference>
<evidence type="ECO:0000259" key="3">
    <source>
        <dbReference type="PROSITE" id="PS51900"/>
    </source>
</evidence>
<evidence type="ECO:0000256" key="1">
    <source>
        <dbReference type="ARBA" id="ARBA00023125"/>
    </source>
</evidence>
<dbReference type="InterPro" id="IPR044068">
    <property type="entry name" value="CB"/>
</dbReference>
<gene>
    <name evidence="4" type="ORF">SD72_15160</name>
</gene>
<dbReference type="Gene3D" id="1.10.150.130">
    <property type="match status" value="1"/>
</dbReference>
<keyword evidence="5" id="KW-1185">Reference proteome</keyword>
<evidence type="ECO:0000313" key="4">
    <source>
        <dbReference type="EMBL" id="KIP51490.1"/>
    </source>
</evidence>
<proteinExistence type="predicted"/>
<feature type="non-terminal residue" evidence="4">
    <location>
        <position position="145"/>
    </location>
</feature>